<keyword evidence="2" id="KW-0732">Signal</keyword>
<dbReference type="FunFam" id="3.40.33.10:FF:000010">
    <property type="entry name" value="Predicted protein"/>
    <property type="match status" value="1"/>
</dbReference>
<proteinExistence type="predicted"/>
<sequence length="281" mass="28297">MHFSALTASLLVSGAAAHQGRWPPHFGWGHHGSSGVAPTGGFPTGGFPTGAFPTGAFPTGAFPTGGSGYPTGAPSVATSFKTVVVSIASTASVEGFHSHSRTAVVSKKTSAAVSIATSAPVTSAVVSKTSSAAATTTSASSGSGSLTSDEQAALDAHNAARAEVGTKDLVWDASLAADALAYAQTLASTGTFEHSGVEGQGENLYMQSNTDNPLLNAVNAFVSEKSEYDGGVITESNYSHYTQVVWKDTTNVGMASAKGSGGTYVVARYSPPGNYLGETAY</sequence>
<feature type="domain" description="SCP" evidence="3">
    <location>
        <begin position="148"/>
        <end position="277"/>
    </location>
</feature>
<evidence type="ECO:0000313" key="4">
    <source>
        <dbReference type="EMBL" id="KAF2655817.1"/>
    </source>
</evidence>
<dbReference type="PRINTS" id="PR00837">
    <property type="entry name" value="V5TPXLIKE"/>
</dbReference>
<dbReference type="EMBL" id="MU004344">
    <property type="protein sequence ID" value="KAF2655817.1"/>
    <property type="molecule type" value="Genomic_DNA"/>
</dbReference>
<dbReference type="InterPro" id="IPR014044">
    <property type="entry name" value="CAP_dom"/>
</dbReference>
<dbReference type="SMART" id="SM00198">
    <property type="entry name" value="SCP"/>
    <property type="match status" value="1"/>
</dbReference>
<evidence type="ECO:0000313" key="5">
    <source>
        <dbReference type="Proteomes" id="UP000799324"/>
    </source>
</evidence>
<organism evidence="4 5">
    <name type="scientific">Lophiostoma macrostomum CBS 122681</name>
    <dbReference type="NCBI Taxonomy" id="1314788"/>
    <lineage>
        <taxon>Eukaryota</taxon>
        <taxon>Fungi</taxon>
        <taxon>Dikarya</taxon>
        <taxon>Ascomycota</taxon>
        <taxon>Pezizomycotina</taxon>
        <taxon>Dothideomycetes</taxon>
        <taxon>Pleosporomycetidae</taxon>
        <taxon>Pleosporales</taxon>
        <taxon>Lophiostomataceae</taxon>
        <taxon>Lophiostoma</taxon>
    </lineage>
</organism>
<feature type="signal peptide" evidence="2">
    <location>
        <begin position="1"/>
        <end position="17"/>
    </location>
</feature>
<feature type="chain" id="PRO_5025427755" evidence="2">
    <location>
        <begin position="18"/>
        <end position="281"/>
    </location>
</feature>
<dbReference type="Pfam" id="PF00188">
    <property type="entry name" value="CAP"/>
    <property type="match status" value="1"/>
</dbReference>
<gene>
    <name evidence="4" type="ORF">K491DRAFT_692609</name>
</gene>
<dbReference type="AlphaFoldDB" id="A0A6A6T941"/>
<evidence type="ECO:0000256" key="1">
    <source>
        <dbReference type="SAM" id="MobiDB-lite"/>
    </source>
</evidence>
<feature type="compositionally biased region" description="Low complexity" evidence="1">
    <location>
        <begin position="130"/>
        <end position="148"/>
    </location>
</feature>
<dbReference type="InterPro" id="IPR035940">
    <property type="entry name" value="CAP_sf"/>
</dbReference>
<accession>A0A6A6T941</accession>
<dbReference type="SUPFAM" id="SSF55797">
    <property type="entry name" value="PR-1-like"/>
    <property type="match status" value="1"/>
</dbReference>
<dbReference type="PANTHER" id="PTHR10334">
    <property type="entry name" value="CYSTEINE-RICH SECRETORY PROTEIN-RELATED"/>
    <property type="match status" value="1"/>
</dbReference>
<dbReference type="Gene3D" id="3.40.33.10">
    <property type="entry name" value="CAP"/>
    <property type="match status" value="1"/>
</dbReference>
<evidence type="ECO:0000259" key="3">
    <source>
        <dbReference type="SMART" id="SM00198"/>
    </source>
</evidence>
<evidence type="ECO:0000256" key="2">
    <source>
        <dbReference type="SAM" id="SignalP"/>
    </source>
</evidence>
<feature type="region of interest" description="Disordered" evidence="1">
    <location>
        <begin position="130"/>
        <end position="149"/>
    </location>
</feature>
<keyword evidence="5" id="KW-1185">Reference proteome</keyword>
<protein>
    <submittedName>
        <fullName evidence="4">PR-1-like protein</fullName>
    </submittedName>
</protein>
<dbReference type="Proteomes" id="UP000799324">
    <property type="component" value="Unassembled WGS sequence"/>
</dbReference>
<dbReference type="OrthoDB" id="337038at2759"/>
<reference evidence="4" key="1">
    <citation type="journal article" date="2020" name="Stud. Mycol.">
        <title>101 Dothideomycetes genomes: a test case for predicting lifestyles and emergence of pathogens.</title>
        <authorList>
            <person name="Haridas S."/>
            <person name="Albert R."/>
            <person name="Binder M."/>
            <person name="Bloem J."/>
            <person name="Labutti K."/>
            <person name="Salamov A."/>
            <person name="Andreopoulos B."/>
            <person name="Baker S."/>
            <person name="Barry K."/>
            <person name="Bills G."/>
            <person name="Bluhm B."/>
            <person name="Cannon C."/>
            <person name="Castanera R."/>
            <person name="Culley D."/>
            <person name="Daum C."/>
            <person name="Ezra D."/>
            <person name="Gonzalez J."/>
            <person name="Henrissat B."/>
            <person name="Kuo A."/>
            <person name="Liang C."/>
            <person name="Lipzen A."/>
            <person name="Lutzoni F."/>
            <person name="Magnuson J."/>
            <person name="Mondo S."/>
            <person name="Nolan M."/>
            <person name="Ohm R."/>
            <person name="Pangilinan J."/>
            <person name="Park H.-J."/>
            <person name="Ramirez L."/>
            <person name="Alfaro M."/>
            <person name="Sun H."/>
            <person name="Tritt A."/>
            <person name="Yoshinaga Y."/>
            <person name="Zwiers L.-H."/>
            <person name="Turgeon B."/>
            <person name="Goodwin S."/>
            <person name="Spatafora J."/>
            <person name="Crous P."/>
            <person name="Grigoriev I."/>
        </authorList>
    </citation>
    <scope>NUCLEOTIDE SEQUENCE</scope>
    <source>
        <strain evidence="4">CBS 122681</strain>
    </source>
</reference>
<dbReference type="InterPro" id="IPR001283">
    <property type="entry name" value="CRISP-related"/>
</dbReference>
<name>A0A6A6T941_9PLEO</name>